<accession>A0A4Y1NR52</accession>
<reference evidence="1 2" key="1">
    <citation type="journal article" date="2019" name="J. Basic Microbiol.">
        <title>Complete genome sequence analysis of temperate Erwinia bacteriophages 49 and 59.</title>
        <authorList>
            <person name="Zlatohurska M."/>
            <person name="Gorb T."/>
            <person name="Romaniuk L."/>
            <person name="Korol N."/>
            <person name="Faidiuk Y."/>
            <person name="Kropinski A.M."/>
            <person name="Kushkina A."/>
            <person name="Tovkach F."/>
        </authorList>
    </citation>
    <scope>NUCLEOTIDE SEQUENCE [LARGE SCALE GENOMIC DNA]</scope>
</reference>
<gene>
    <name evidence="1" type="ORF">MZUP3_680</name>
</gene>
<protein>
    <submittedName>
        <fullName evidence="1">Uncharacterized protein</fullName>
    </submittedName>
</protein>
<evidence type="ECO:0000313" key="1">
    <source>
        <dbReference type="EMBL" id="AXH43473.1"/>
    </source>
</evidence>
<sequence>MRSVEEQCADDLADVLDSIEGRGEEPMLYLLSYLHGYLQGISVDQENIPFVMDPGAGGIRVEIIDDMTEYDTSEQARLH</sequence>
<organism evidence="1 2">
    <name type="scientific">Erwinia phage vB_EhrS_49</name>
    <dbReference type="NCBI Taxonomy" id="2283026"/>
    <lineage>
        <taxon>Viruses</taxon>
        <taxon>Duplodnaviria</taxon>
        <taxon>Heunggongvirae</taxon>
        <taxon>Uroviricota</taxon>
        <taxon>Caudoviricetes</taxon>
        <taxon>Feofaniavirus</taxon>
        <taxon>Feofaniavirus Eho49</taxon>
    </lineage>
</organism>
<proteinExistence type="predicted"/>
<name>A0A4Y1NR52_9CAUD</name>
<dbReference type="EMBL" id="MH443100">
    <property type="protein sequence ID" value="AXH43473.1"/>
    <property type="molecule type" value="Genomic_DNA"/>
</dbReference>
<evidence type="ECO:0000313" key="2">
    <source>
        <dbReference type="Proteomes" id="UP000305361"/>
    </source>
</evidence>
<dbReference type="Proteomes" id="UP000305361">
    <property type="component" value="Segment"/>
</dbReference>
<keyword evidence="2" id="KW-1185">Reference proteome</keyword>